<evidence type="ECO:0000313" key="1">
    <source>
        <dbReference type="EMBL" id="KIW81897.1"/>
    </source>
</evidence>
<organism evidence="1 2">
    <name type="scientific">Fonsecaea pedrosoi CBS 271.37</name>
    <dbReference type="NCBI Taxonomy" id="1442368"/>
    <lineage>
        <taxon>Eukaryota</taxon>
        <taxon>Fungi</taxon>
        <taxon>Dikarya</taxon>
        <taxon>Ascomycota</taxon>
        <taxon>Pezizomycotina</taxon>
        <taxon>Eurotiomycetes</taxon>
        <taxon>Chaetothyriomycetidae</taxon>
        <taxon>Chaetothyriales</taxon>
        <taxon>Herpotrichiellaceae</taxon>
        <taxon>Fonsecaea</taxon>
    </lineage>
</organism>
<dbReference type="AlphaFoldDB" id="A0A0D2F5B8"/>
<dbReference type="EMBL" id="KN846971">
    <property type="protein sequence ID" value="KIW81897.1"/>
    <property type="molecule type" value="Genomic_DNA"/>
</dbReference>
<proteinExistence type="predicted"/>
<gene>
    <name evidence="1" type="ORF">Z517_04923</name>
</gene>
<protein>
    <submittedName>
        <fullName evidence="1">Uncharacterized protein</fullName>
    </submittedName>
</protein>
<dbReference type="OrthoDB" id="4161159at2759"/>
<reference evidence="1 2" key="1">
    <citation type="submission" date="2015-01" db="EMBL/GenBank/DDBJ databases">
        <title>The Genome Sequence of Fonsecaea pedrosoi CBS 271.37.</title>
        <authorList>
            <consortium name="The Broad Institute Genomics Platform"/>
            <person name="Cuomo C."/>
            <person name="de Hoog S."/>
            <person name="Gorbushina A."/>
            <person name="Stielow B."/>
            <person name="Teixiera M."/>
            <person name="Abouelleil A."/>
            <person name="Chapman S.B."/>
            <person name="Priest M."/>
            <person name="Young S.K."/>
            <person name="Wortman J."/>
            <person name="Nusbaum C."/>
            <person name="Birren B."/>
        </authorList>
    </citation>
    <scope>NUCLEOTIDE SEQUENCE [LARGE SCALE GENOMIC DNA]</scope>
    <source>
        <strain evidence="1 2">CBS 271.37</strain>
    </source>
</reference>
<dbReference type="VEuPathDB" id="FungiDB:Z517_04923"/>
<sequence>MSPNSKKTKFLNILENMGSSLRTSYKEIASRLPEQRGPAPESPKADVWRGTSYLPYGMQTVTEAYEAG</sequence>
<dbReference type="GeneID" id="25304413"/>
<keyword evidence="2" id="KW-1185">Reference proteome</keyword>
<name>A0A0D2F5B8_9EURO</name>
<dbReference type="Proteomes" id="UP000053029">
    <property type="component" value="Unassembled WGS sequence"/>
</dbReference>
<accession>A0A0D2F5B8</accession>
<dbReference type="HOGENOM" id="CLU_2794003_0_0_1"/>
<dbReference type="RefSeq" id="XP_013285705.1">
    <property type="nucleotide sequence ID" value="XM_013430251.1"/>
</dbReference>
<evidence type="ECO:0000313" key="2">
    <source>
        <dbReference type="Proteomes" id="UP000053029"/>
    </source>
</evidence>